<dbReference type="PANTHER" id="PTHR46704:SF1">
    <property type="entry name" value="TELOMERE LENGTH REGULATION PROTEIN TEL2 HOMOLOG"/>
    <property type="match status" value="1"/>
</dbReference>
<evidence type="ECO:0000313" key="2">
    <source>
        <dbReference type="Proteomes" id="UP001159405"/>
    </source>
</evidence>
<name>A0ABN8MQX3_9CNID</name>
<dbReference type="PANTHER" id="PTHR46704">
    <property type="entry name" value="CXC DOMAIN-CONTAINING PROTEIN-RELATED"/>
    <property type="match status" value="1"/>
</dbReference>
<gene>
    <name evidence="1" type="ORF">PLOB_00015909</name>
</gene>
<keyword evidence="2" id="KW-1185">Reference proteome</keyword>
<feature type="non-terminal residue" evidence="1">
    <location>
        <position position="1"/>
    </location>
</feature>
<evidence type="ECO:0008006" key="3">
    <source>
        <dbReference type="Google" id="ProtNLM"/>
    </source>
</evidence>
<dbReference type="EMBL" id="CALNXK010000002">
    <property type="protein sequence ID" value="CAH3033520.1"/>
    <property type="molecule type" value="Genomic_DNA"/>
</dbReference>
<comment type="caution">
    <text evidence="1">The sequence shown here is derived from an EMBL/GenBank/DDBJ whole genome shotgun (WGS) entry which is preliminary data.</text>
</comment>
<proteinExistence type="predicted"/>
<dbReference type="Proteomes" id="UP001159405">
    <property type="component" value="Unassembled WGS sequence"/>
</dbReference>
<accession>A0ABN8MQX3</accession>
<protein>
    <recommendedName>
        <fullName evidence="3">Vitellogenin</fullName>
    </recommendedName>
</protein>
<organism evidence="1 2">
    <name type="scientific">Porites lobata</name>
    <dbReference type="NCBI Taxonomy" id="104759"/>
    <lineage>
        <taxon>Eukaryota</taxon>
        <taxon>Metazoa</taxon>
        <taxon>Cnidaria</taxon>
        <taxon>Anthozoa</taxon>
        <taxon>Hexacorallia</taxon>
        <taxon>Scleractinia</taxon>
        <taxon>Fungiina</taxon>
        <taxon>Poritidae</taxon>
        <taxon>Porites</taxon>
    </lineage>
</organism>
<evidence type="ECO:0000313" key="1">
    <source>
        <dbReference type="EMBL" id="CAH3033520.1"/>
    </source>
</evidence>
<reference evidence="1 2" key="1">
    <citation type="submission" date="2022-05" db="EMBL/GenBank/DDBJ databases">
        <authorList>
            <consortium name="Genoscope - CEA"/>
            <person name="William W."/>
        </authorList>
    </citation>
    <scope>NUCLEOTIDE SEQUENCE [LARGE SCALE GENOMIC DNA]</scope>
</reference>
<sequence>IEPSCNRVCRSQLQTFDIDKCAICQKDKAKKAYGKGARTRETLTLNITEFGVATLIKAARFRNDSRMLLHIDGRDTIALEIKYHRSCYKNYVHPKQLAKLEEQNCQEEDAGTGGYDRAFGKVKEFVEKEVIAAAEAIPMSTLIEKYTSFLTEEGVDVVTDSEPNLTNAQDEVSCQVYHTAKTIQKLVANMKPTVPWPPSSEDLECEIEMVPDLLYNMMVCVLSTKSEYSVERVHRLAFSLSQDLIHSATRGRIKTPKHVVLPITVKSLTGNVELITILNRFGHGLSYSQIEEVETAVAEMQIAKRQNGVFVPSVCYPNVPGVFCWDNNDLQEETLSGKL</sequence>